<comment type="catalytic activity">
    <reaction evidence="3">
        <text>oxaloacetate + acetyl-CoA + H2O = citrate + CoA + H(+)</text>
        <dbReference type="Rhea" id="RHEA:16845"/>
        <dbReference type="ChEBI" id="CHEBI:15377"/>
        <dbReference type="ChEBI" id="CHEBI:15378"/>
        <dbReference type="ChEBI" id="CHEBI:16452"/>
        <dbReference type="ChEBI" id="CHEBI:16947"/>
        <dbReference type="ChEBI" id="CHEBI:57287"/>
        <dbReference type="ChEBI" id="CHEBI:57288"/>
        <dbReference type="EC" id="2.3.3.16"/>
    </reaction>
</comment>
<dbReference type="InterPro" id="IPR024176">
    <property type="entry name" value="Citrate_synthase_bac-typ"/>
</dbReference>
<evidence type="ECO:0000313" key="8">
    <source>
        <dbReference type="Proteomes" id="UP000003751"/>
    </source>
</evidence>
<gene>
    <name evidence="7" type="ORF">SAMN05444342_3194</name>
    <name evidence="6" type="ORF">ZOD2009_17795</name>
</gene>
<evidence type="ECO:0000313" key="7">
    <source>
        <dbReference type="EMBL" id="SHL19029.1"/>
    </source>
</evidence>
<dbReference type="Proteomes" id="UP000003751">
    <property type="component" value="Unassembled WGS sequence"/>
</dbReference>
<reference evidence="7" key="2">
    <citation type="submission" date="2016-11" db="EMBL/GenBank/DDBJ databases">
        <authorList>
            <person name="Jaros S."/>
            <person name="Januszkiewicz K."/>
            <person name="Wedrychowicz H."/>
        </authorList>
    </citation>
    <scope>NUCLEOTIDE SEQUENCE [LARGE SCALE GENOMIC DNA]</scope>
    <source>
        <strain evidence="7">DX253</strain>
    </source>
</reference>
<dbReference type="Gene3D" id="1.10.230.10">
    <property type="entry name" value="Cytochrome P450-Terp, domain 2"/>
    <property type="match status" value="1"/>
</dbReference>
<dbReference type="RefSeq" id="WP_007982107.1">
    <property type="nucleotide sequence ID" value="NZ_AEMG01000021.1"/>
</dbReference>
<dbReference type="AlphaFoldDB" id="E7QXM0"/>
<dbReference type="InterPro" id="IPR016142">
    <property type="entry name" value="Citrate_synth-like_lrg_a-sub"/>
</dbReference>
<dbReference type="Pfam" id="PF00285">
    <property type="entry name" value="Citrate_synt"/>
    <property type="match status" value="1"/>
</dbReference>
<dbReference type="PANTHER" id="PTHR11739">
    <property type="entry name" value="CITRATE SYNTHASE"/>
    <property type="match status" value="1"/>
</dbReference>
<dbReference type="PANTHER" id="PTHR11739:SF23">
    <property type="entry name" value="CITRATE SYNTHASE 2-RELATED"/>
    <property type="match status" value="1"/>
</dbReference>
<dbReference type="OrthoDB" id="21302at2157"/>
<evidence type="ECO:0000313" key="6">
    <source>
        <dbReference type="EMBL" id="EFW90705.1"/>
    </source>
</evidence>
<dbReference type="InterPro" id="IPR036969">
    <property type="entry name" value="Citrate_synthase_sf"/>
</dbReference>
<dbReference type="EMBL" id="FRAN01000005">
    <property type="protein sequence ID" value="SHL19029.1"/>
    <property type="molecule type" value="Genomic_DNA"/>
</dbReference>
<evidence type="ECO:0000256" key="1">
    <source>
        <dbReference type="ARBA" id="ARBA00010566"/>
    </source>
</evidence>
<dbReference type="PATRIC" id="fig|797209.4.peg.3484"/>
<name>E7QXM0_HALPU</name>
<accession>E7QXM0</accession>
<feature type="active site" evidence="4">
    <location>
        <position position="314"/>
    </location>
</feature>
<sequence length="377" mass="40770">MTDQTINEGLENVIVAETRRSYIDGDAGELVIAGYPLAELAEHATFEETVFLLWNDRLPTAEELASFRADLAAYRDLSDATLDLLRAAAADDADPMDALRMGVAAATLGHETDGPEDEARLLVAQLPTIVAAYWRLRNGNEPVAPDGDLSHAANYLYMLTGEKPTDAETRGLETYLNSVVDHGLNASTFSGRAIVSTETDLVSAVTGAVGALKGPLHGGAPGPVLDMLLDIHNSGDAAGYVEDKLDEGERIMGFGHRVYNVRDPRAAVLSSAAESFYESGGERAFFETAKTVETTTTDLLSERRPDLSLATNVEFYTAVLLHGIGIPSELFTTTFAIARVGGWTAHCLEQLDDNRIIRPRSAYVGGENREWQPVEER</sequence>
<keyword evidence="9" id="KW-1185">Reference proteome</keyword>
<comment type="similarity">
    <text evidence="1 3 5">Belongs to the citrate synthase family.</text>
</comment>
<dbReference type="SUPFAM" id="SSF48256">
    <property type="entry name" value="Citrate synthase"/>
    <property type="match status" value="1"/>
</dbReference>
<reference evidence="6 8" key="1">
    <citation type="journal article" date="2014" name="ISME J.">
        <title>Trehalose/2-sulfotrehalose biosynthesis and glycine-betaine uptake are widely spread mechanisms for osmoadaptation in the Halobacteriales.</title>
        <authorList>
            <person name="Youssef N.H."/>
            <person name="Savage-Ashlock K.N."/>
            <person name="McCully A.L."/>
            <person name="Luedtke B."/>
            <person name="Shaw E.I."/>
            <person name="Hoff W.D."/>
            <person name="Elshahed M.S."/>
        </authorList>
    </citation>
    <scope>NUCLEOTIDE SEQUENCE [LARGE SCALE GENOMIC DNA]</scope>
    <source>
        <strain evidence="6 8">DX253</strain>
    </source>
</reference>
<organism evidence="6 8">
    <name type="scientific">Haladaptatus paucihalophilus DX253</name>
    <dbReference type="NCBI Taxonomy" id="797209"/>
    <lineage>
        <taxon>Archaea</taxon>
        <taxon>Methanobacteriati</taxon>
        <taxon>Methanobacteriota</taxon>
        <taxon>Stenosarchaea group</taxon>
        <taxon>Halobacteria</taxon>
        <taxon>Halobacteriales</taxon>
        <taxon>Haladaptataceae</taxon>
        <taxon>Haladaptatus</taxon>
    </lineage>
</organism>
<dbReference type="Gene3D" id="1.10.580.10">
    <property type="entry name" value="Citrate Synthase, domain 1"/>
    <property type="match status" value="1"/>
</dbReference>
<feature type="active site" evidence="4">
    <location>
        <position position="256"/>
    </location>
</feature>
<evidence type="ECO:0000256" key="3">
    <source>
        <dbReference type="PIRNR" id="PIRNR001369"/>
    </source>
</evidence>
<evidence type="ECO:0000313" key="9">
    <source>
        <dbReference type="Proteomes" id="UP000184203"/>
    </source>
</evidence>
<dbReference type="Proteomes" id="UP000184203">
    <property type="component" value="Unassembled WGS sequence"/>
</dbReference>
<dbReference type="STRING" id="797209.GCA_000376445_03958"/>
<dbReference type="InterPro" id="IPR016143">
    <property type="entry name" value="Citrate_synth-like_sm_a-sub"/>
</dbReference>
<evidence type="ECO:0000256" key="4">
    <source>
        <dbReference type="PIRSR" id="PIRSR001369-1"/>
    </source>
</evidence>
<evidence type="ECO:0000256" key="2">
    <source>
        <dbReference type="ARBA" id="ARBA00022679"/>
    </source>
</evidence>
<proteinExistence type="inferred from homology"/>
<dbReference type="NCBIfam" id="NF009005">
    <property type="entry name" value="PRK12350.1"/>
    <property type="match status" value="1"/>
</dbReference>
<dbReference type="EMBL" id="AEMG01000021">
    <property type="protein sequence ID" value="EFW90705.1"/>
    <property type="molecule type" value="Genomic_DNA"/>
</dbReference>
<dbReference type="EC" id="2.3.3.16" evidence="3"/>
<dbReference type="GO" id="GO:0005829">
    <property type="term" value="C:cytosol"/>
    <property type="evidence" value="ECO:0007669"/>
    <property type="project" value="TreeGrafter"/>
</dbReference>
<keyword evidence="2 3" id="KW-0808">Transferase</keyword>
<dbReference type="eggNOG" id="arCOG04237">
    <property type="taxonomic scope" value="Archaea"/>
</dbReference>
<protein>
    <recommendedName>
        <fullName evidence="3 5">Citrate synthase</fullName>
        <ecNumber evidence="3">2.3.3.16</ecNumber>
    </recommendedName>
</protein>
<evidence type="ECO:0000256" key="5">
    <source>
        <dbReference type="RuleBase" id="RU000441"/>
    </source>
</evidence>
<dbReference type="PIRSF" id="PIRSF001369">
    <property type="entry name" value="Citrate_synth"/>
    <property type="match status" value="1"/>
</dbReference>
<dbReference type="GO" id="GO:0036440">
    <property type="term" value="F:citrate synthase activity"/>
    <property type="evidence" value="ECO:0007669"/>
    <property type="project" value="UniProtKB-EC"/>
</dbReference>
<dbReference type="GO" id="GO:0005975">
    <property type="term" value="P:carbohydrate metabolic process"/>
    <property type="evidence" value="ECO:0007669"/>
    <property type="project" value="TreeGrafter"/>
</dbReference>
<dbReference type="PRINTS" id="PR00143">
    <property type="entry name" value="CITRTSNTHASE"/>
</dbReference>
<reference evidence="9" key="3">
    <citation type="submission" date="2016-11" db="EMBL/GenBank/DDBJ databases">
        <authorList>
            <person name="Varghese N."/>
            <person name="Submissions S."/>
        </authorList>
    </citation>
    <scope>NUCLEOTIDE SEQUENCE [LARGE SCALE GENOMIC DNA]</scope>
    <source>
        <strain evidence="9">DX253</strain>
    </source>
</reference>
<dbReference type="InterPro" id="IPR002020">
    <property type="entry name" value="Citrate_synthase"/>
</dbReference>
<dbReference type="GO" id="GO:0006099">
    <property type="term" value="P:tricarboxylic acid cycle"/>
    <property type="evidence" value="ECO:0007669"/>
    <property type="project" value="InterPro"/>
</dbReference>